<keyword evidence="2" id="KW-1185">Reference proteome</keyword>
<protein>
    <recommendedName>
        <fullName evidence="3">Reverse transcriptase domain-containing protein</fullName>
    </recommendedName>
</protein>
<name>A0A1B7MNN9_9AGAM</name>
<evidence type="ECO:0000313" key="1">
    <source>
        <dbReference type="EMBL" id="OAX34217.1"/>
    </source>
</evidence>
<dbReference type="AlphaFoldDB" id="A0A1B7MNN9"/>
<dbReference type="Proteomes" id="UP000092154">
    <property type="component" value="Unassembled WGS sequence"/>
</dbReference>
<reference evidence="1 2" key="1">
    <citation type="submission" date="2016-06" db="EMBL/GenBank/DDBJ databases">
        <title>Comparative genomics of the ectomycorrhizal sister species Rhizopogon vinicolor and Rhizopogon vesiculosus (Basidiomycota: Boletales) reveals a divergence of the mating type B locus.</title>
        <authorList>
            <consortium name="DOE Joint Genome Institute"/>
            <person name="Mujic A.B."/>
            <person name="Kuo A."/>
            <person name="Tritt A."/>
            <person name="Lipzen A."/>
            <person name="Chen C."/>
            <person name="Johnson J."/>
            <person name="Sharma A."/>
            <person name="Barry K."/>
            <person name="Grigoriev I.V."/>
            <person name="Spatafora J.W."/>
        </authorList>
    </citation>
    <scope>NUCLEOTIDE SEQUENCE [LARGE SCALE GENOMIC DNA]</scope>
    <source>
        <strain evidence="1 2">AM-OR11-026</strain>
    </source>
</reference>
<accession>A0A1B7MNN9</accession>
<evidence type="ECO:0000313" key="2">
    <source>
        <dbReference type="Proteomes" id="UP000092154"/>
    </source>
</evidence>
<gene>
    <name evidence="1" type="ORF">K503DRAFT_699114</name>
</gene>
<dbReference type="STRING" id="1314800.A0A1B7MNN9"/>
<feature type="non-terminal residue" evidence="1">
    <location>
        <position position="1"/>
    </location>
</feature>
<dbReference type="InParanoid" id="A0A1B7MNN9"/>
<dbReference type="OrthoDB" id="412006at2759"/>
<dbReference type="EMBL" id="KV448641">
    <property type="protein sequence ID" value="OAX34217.1"/>
    <property type="molecule type" value="Genomic_DNA"/>
</dbReference>
<sequence length="65" mass="7313">YNPPVCEFAPITVNQIFHAIAKISPYKAPGPNGVSNCVYTHFADLLVPYMGPIFRATFMQRLIDR</sequence>
<proteinExistence type="predicted"/>
<organism evidence="1 2">
    <name type="scientific">Rhizopogon vinicolor AM-OR11-026</name>
    <dbReference type="NCBI Taxonomy" id="1314800"/>
    <lineage>
        <taxon>Eukaryota</taxon>
        <taxon>Fungi</taxon>
        <taxon>Dikarya</taxon>
        <taxon>Basidiomycota</taxon>
        <taxon>Agaricomycotina</taxon>
        <taxon>Agaricomycetes</taxon>
        <taxon>Agaricomycetidae</taxon>
        <taxon>Boletales</taxon>
        <taxon>Suillineae</taxon>
        <taxon>Rhizopogonaceae</taxon>
        <taxon>Rhizopogon</taxon>
    </lineage>
</organism>
<evidence type="ECO:0008006" key="3">
    <source>
        <dbReference type="Google" id="ProtNLM"/>
    </source>
</evidence>